<evidence type="ECO:0000256" key="3">
    <source>
        <dbReference type="ARBA" id="ARBA00022695"/>
    </source>
</evidence>
<keyword evidence="6" id="KW-1003">Cell membrane</keyword>
<feature type="transmembrane region" description="Helical" evidence="6">
    <location>
        <begin position="52"/>
        <end position="77"/>
    </location>
</feature>
<feature type="compositionally biased region" description="Polar residues" evidence="7">
    <location>
        <begin position="481"/>
        <end position="490"/>
    </location>
</feature>
<dbReference type="SUPFAM" id="SSF143597">
    <property type="entry name" value="YojJ-like"/>
    <property type="match status" value="1"/>
</dbReference>
<dbReference type="GO" id="GO:0106408">
    <property type="term" value="F:diadenylate cyclase activity"/>
    <property type="evidence" value="ECO:0007669"/>
    <property type="project" value="UniProtKB-EC"/>
</dbReference>
<accession>A0A1I4QRW4</accession>
<dbReference type="GO" id="GO:0006171">
    <property type="term" value="P:cAMP biosynthetic process"/>
    <property type="evidence" value="ECO:0007669"/>
    <property type="project" value="InterPro"/>
</dbReference>
<dbReference type="InterPro" id="IPR034701">
    <property type="entry name" value="CdaA"/>
</dbReference>
<evidence type="ECO:0000256" key="1">
    <source>
        <dbReference type="ARBA" id="ARBA00000877"/>
    </source>
</evidence>
<comment type="catalytic activity">
    <reaction evidence="1 6">
        <text>2 ATP = 3',3'-c-di-AMP + 2 diphosphate</text>
        <dbReference type="Rhea" id="RHEA:35655"/>
        <dbReference type="ChEBI" id="CHEBI:30616"/>
        <dbReference type="ChEBI" id="CHEBI:33019"/>
        <dbReference type="ChEBI" id="CHEBI:71500"/>
        <dbReference type="EC" id="2.7.7.85"/>
    </reaction>
</comment>
<dbReference type="Pfam" id="PF07949">
    <property type="entry name" value="YbbR"/>
    <property type="match status" value="2"/>
</dbReference>
<evidence type="ECO:0000256" key="4">
    <source>
        <dbReference type="ARBA" id="ARBA00022741"/>
    </source>
</evidence>
<dbReference type="GO" id="GO:0005524">
    <property type="term" value="F:ATP binding"/>
    <property type="evidence" value="ECO:0007669"/>
    <property type="project" value="UniProtKB-UniRule"/>
</dbReference>
<dbReference type="InterPro" id="IPR036888">
    <property type="entry name" value="DNA_integrity_DisA_N_sf"/>
</dbReference>
<dbReference type="PANTHER" id="PTHR34185:SF1">
    <property type="entry name" value="DIADENYLATE CYCLASE"/>
    <property type="match status" value="1"/>
</dbReference>
<dbReference type="EMBL" id="FOUU01000001">
    <property type="protein sequence ID" value="SFM42465.1"/>
    <property type="molecule type" value="Genomic_DNA"/>
</dbReference>
<dbReference type="PROSITE" id="PS51794">
    <property type="entry name" value="DAC"/>
    <property type="match status" value="1"/>
</dbReference>
<evidence type="ECO:0000313" key="10">
    <source>
        <dbReference type="Proteomes" id="UP000199611"/>
    </source>
</evidence>
<comment type="caution">
    <text evidence="6">Lacks conserved residue(s) required for the propagation of feature annotation.</text>
</comment>
<dbReference type="RefSeq" id="WP_093392735.1">
    <property type="nucleotide sequence ID" value="NZ_FOUU01000001.1"/>
</dbReference>
<evidence type="ECO:0000256" key="7">
    <source>
        <dbReference type="SAM" id="MobiDB-lite"/>
    </source>
</evidence>
<sequence>MLSGIIRWQDILDILINSYILFRIYILFHETNAFRVIIGIAILWIAQKVAVGLGLIITSWVLQAIIAVAAIIIIVVFRNELRTVLQVHNLRTFLWGSPLRVQETPSEIIARAAIQMGKKRIGALMVFPGREDITELVHGGIPWNGKVSQEMLLSIFWPDNPVHDGAAIIEGDTVKEVGVLLPLSQRSDLPTFYGTRHRAALGLSERSDALVVVVSEERGRVSVAKKGNIQAVPDVETLKQELDQQAKPGKPVETRKERTRERLKSIIAAVVSLAVITSIWFGFTRSRDVIMAVDVPIEFTGRPADLEILDARPSQVRLHVSGASALMRSLKPQQISVQVSLAKATEGVNALPITQENVYLPPGITLSRIEPHFVEVVLDRIITKKVDVQIDWVGHLDSSLTMLSARVMPKTVTIVGGKSILNSIDTVYTAPVRLDDIKESGTITVPLVLAPASLKLAPGSPERVKIEYTVIPRPSVKETEATQNSGNNDALQGVEAR</sequence>
<comment type="subunit">
    <text evidence="6">Probably a homodimer.</text>
</comment>
<evidence type="ECO:0000256" key="5">
    <source>
        <dbReference type="ARBA" id="ARBA00022840"/>
    </source>
</evidence>
<dbReference type="InterPro" id="IPR012505">
    <property type="entry name" value="YbbR"/>
</dbReference>
<comment type="similarity">
    <text evidence="6">Belongs to the adenylate cyclase family. DacA/CdaA subfamily.</text>
</comment>
<dbReference type="AlphaFoldDB" id="A0A1I4QRW4"/>
<protein>
    <recommendedName>
        <fullName evidence="6">Diadenylate cyclase</fullName>
        <shortName evidence="6">DAC</shortName>
        <ecNumber evidence="6">2.7.7.85</ecNumber>
    </recommendedName>
    <alternativeName>
        <fullName evidence="6">Cyclic-di-AMP synthase</fullName>
        <shortName evidence="6">c-di-AMP synthase</shortName>
    </alternativeName>
</protein>
<name>A0A1I4QRW4_9BACT</name>
<evidence type="ECO:0000256" key="6">
    <source>
        <dbReference type="HAMAP-Rule" id="MF_01499"/>
    </source>
</evidence>
<dbReference type="Gene3D" id="2.170.120.30">
    <property type="match status" value="1"/>
</dbReference>
<evidence type="ECO:0000256" key="2">
    <source>
        <dbReference type="ARBA" id="ARBA00022679"/>
    </source>
</evidence>
<feature type="domain" description="DAC" evidence="8">
    <location>
        <begin position="78"/>
        <end position="237"/>
    </location>
</feature>
<dbReference type="Proteomes" id="UP000199611">
    <property type="component" value="Unassembled WGS sequence"/>
</dbReference>
<reference evidence="9 10" key="1">
    <citation type="submission" date="2016-10" db="EMBL/GenBank/DDBJ databases">
        <authorList>
            <person name="de Groot N.N."/>
        </authorList>
    </citation>
    <scope>NUCLEOTIDE SEQUENCE [LARGE SCALE GENOMIC DNA]</scope>
    <source>
        <strain evidence="9 10">DSM 9990</strain>
    </source>
</reference>
<keyword evidence="10" id="KW-1185">Reference proteome</keyword>
<keyword evidence="6" id="KW-0472">Membrane</keyword>
<feature type="transmembrane region" description="Helical" evidence="6">
    <location>
        <begin position="265"/>
        <end position="283"/>
    </location>
</feature>
<feature type="region of interest" description="Disordered" evidence="7">
    <location>
        <begin position="475"/>
        <end position="497"/>
    </location>
</feature>
<feature type="transmembrane region" description="Helical" evidence="6">
    <location>
        <begin position="20"/>
        <end position="46"/>
    </location>
</feature>
<dbReference type="GO" id="GO:0004016">
    <property type="term" value="F:adenylate cyclase activity"/>
    <property type="evidence" value="ECO:0007669"/>
    <property type="project" value="UniProtKB-UniRule"/>
</dbReference>
<dbReference type="STRING" id="39841.SAMN05660836_00176"/>
<organism evidence="9 10">
    <name type="scientific">Thermodesulforhabdus norvegica</name>
    <dbReference type="NCBI Taxonomy" id="39841"/>
    <lineage>
        <taxon>Bacteria</taxon>
        <taxon>Pseudomonadati</taxon>
        <taxon>Thermodesulfobacteriota</taxon>
        <taxon>Syntrophobacteria</taxon>
        <taxon>Syntrophobacterales</taxon>
        <taxon>Thermodesulforhabdaceae</taxon>
        <taxon>Thermodesulforhabdus</taxon>
    </lineage>
</organism>
<keyword evidence="6" id="KW-1133">Transmembrane helix</keyword>
<dbReference type="InterPro" id="IPR003390">
    <property type="entry name" value="DNA_integrity_scan_DisA_N"/>
</dbReference>
<dbReference type="Gene3D" id="3.40.1700.10">
    <property type="entry name" value="DNA integrity scanning protein, DisA, N-terminal domain"/>
    <property type="match status" value="1"/>
</dbReference>
<evidence type="ECO:0000259" key="8">
    <source>
        <dbReference type="PROSITE" id="PS51794"/>
    </source>
</evidence>
<evidence type="ECO:0000313" key="9">
    <source>
        <dbReference type="EMBL" id="SFM42465.1"/>
    </source>
</evidence>
<dbReference type="InterPro" id="IPR050338">
    <property type="entry name" value="DisA"/>
</dbReference>
<keyword evidence="3 6" id="KW-0548">Nucleotidyltransferase</keyword>
<dbReference type="EC" id="2.7.7.85" evidence="6"/>
<gene>
    <name evidence="6" type="primary">dacA</name>
    <name evidence="9" type="ORF">SAMN05660836_00176</name>
</gene>
<comment type="function">
    <text evidence="6">Catalyzes the condensation of 2 ATP molecules into cyclic di-AMP (c-di-AMP), a second messenger used to regulate differing processes in different bacteria.</text>
</comment>
<proteinExistence type="inferred from homology"/>
<dbReference type="HAMAP" id="MF_01499">
    <property type="entry name" value="DacA"/>
    <property type="match status" value="1"/>
</dbReference>
<keyword evidence="5 6" id="KW-0067">ATP-binding</keyword>
<keyword evidence="4 6" id="KW-0547">Nucleotide-binding</keyword>
<dbReference type="PANTHER" id="PTHR34185">
    <property type="entry name" value="DIADENYLATE CYCLASE"/>
    <property type="match status" value="1"/>
</dbReference>
<keyword evidence="2 6" id="KW-0808">Transferase</keyword>
<dbReference type="Pfam" id="PF02457">
    <property type="entry name" value="DAC"/>
    <property type="match status" value="1"/>
</dbReference>
<dbReference type="OrthoDB" id="9807385at2"/>
<dbReference type="Gene3D" id="2.170.120.40">
    <property type="entry name" value="YbbR-like domain"/>
    <property type="match status" value="1"/>
</dbReference>
<keyword evidence="6" id="KW-0812">Transmembrane</keyword>